<dbReference type="InterPro" id="IPR011009">
    <property type="entry name" value="Kinase-like_dom_sf"/>
</dbReference>
<protein>
    <recommendedName>
        <fullName evidence="3">Protein kinase</fullName>
    </recommendedName>
</protein>
<gene>
    <name evidence="1" type="ORF">PENTCL1PPCAC_21174</name>
</gene>
<evidence type="ECO:0000313" key="1">
    <source>
        <dbReference type="EMBL" id="GMS98999.1"/>
    </source>
</evidence>
<evidence type="ECO:0000313" key="2">
    <source>
        <dbReference type="Proteomes" id="UP001432027"/>
    </source>
</evidence>
<feature type="non-terminal residue" evidence="1">
    <location>
        <position position="1"/>
    </location>
</feature>
<reference evidence="1" key="1">
    <citation type="submission" date="2023-10" db="EMBL/GenBank/DDBJ databases">
        <title>Genome assembly of Pristionchus species.</title>
        <authorList>
            <person name="Yoshida K."/>
            <person name="Sommer R.J."/>
        </authorList>
    </citation>
    <scope>NUCLEOTIDE SEQUENCE</scope>
    <source>
        <strain evidence="1">RS0144</strain>
    </source>
</reference>
<evidence type="ECO:0008006" key="3">
    <source>
        <dbReference type="Google" id="ProtNLM"/>
    </source>
</evidence>
<dbReference type="Gene3D" id="3.30.200.20">
    <property type="entry name" value="Phosphorylase Kinase, domain 1"/>
    <property type="match status" value="1"/>
</dbReference>
<sequence>RVLLSQVLSVSESMITGKEKQARSLSNIFQFPNTEIPKLLKDFTIHEQIGQGHFHISVVHRATYKGKEVAVRMGKLYKDSYINAAELNNLFKYATIIDHQNVVKMFAYALHELDVNGNKYITHASVLELMTVSTKEIWQVAATNIIDEENLEIFLYSNILRNLSRVFLYMDEVHSQIAVEPLLSSILINPRGQIKISLSKVRFEPASRDDSPQIEPPERTLKLFELIYAQRPPTYIPKDMISIRVLPPGAPEYTRCIHERILDCDKCDLKEQLDDGQYVAITWDPDEESRIDEIDDPRVLEILEKVKPHLSSLRRFENIP</sequence>
<comment type="caution">
    <text evidence="1">The sequence shown here is derived from an EMBL/GenBank/DDBJ whole genome shotgun (WGS) entry which is preliminary data.</text>
</comment>
<dbReference type="Proteomes" id="UP001432027">
    <property type="component" value="Unassembled WGS sequence"/>
</dbReference>
<name>A0AAV5TWY7_9BILA</name>
<dbReference type="AlphaFoldDB" id="A0AAV5TWY7"/>
<accession>A0AAV5TWY7</accession>
<organism evidence="1 2">
    <name type="scientific">Pristionchus entomophagus</name>
    <dbReference type="NCBI Taxonomy" id="358040"/>
    <lineage>
        <taxon>Eukaryota</taxon>
        <taxon>Metazoa</taxon>
        <taxon>Ecdysozoa</taxon>
        <taxon>Nematoda</taxon>
        <taxon>Chromadorea</taxon>
        <taxon>Rhabditida</taxon>
        <taxon>Rhabditina</taxon>
        <taxon>Diplogasteromorpha</taxon>
        <taxon>Diplogasteroidea</taxon>
        <taxon>Neodiplogasteridae</taxon>
        <taxon>Pristionchus</taxon>
    </lineage>
</organism>
<proteinExistence type="predicted"/>
<dbReference type="SUPFAM" id="SSF56112">
    <property type="entry name" value="Protein kinase-like (PK-like)"/>
    <property type="match status" value="1"/>
</dbReference>
<keyword evidence="2" id="KW-1185">Reference proteome</keyword>
<dbReference type="EMBL" id="BTSX01000005">
    <property type="protein sequence ID" value="GMS98999.1"/>
    <property type="molecule type" value="Genomic_DNA"/>
</dbReference>